<organism evidence="9">
    <name type="scientific">Timema monikensis</name>
    <dbReference type="NCBI Taxonomy" id="170555"/>
    <lineage>
        <taxon>Eukaryota</taxon>
        <taxon>Metazoa</taxon>
        <taxon>Ecdysozoa</taxon>
        <taxon>Arthropoda</taxon>
        <taxon>Hexapoda</taxon>
        <taxon>Insecta</taxon>
        <taxon>Pterygota</taxon>
        <taxon>Neoptera</taxon>
        <taxon>Polyneoptera</taxon>
        <taxon>Phasmatodea</taxon>
        <taxon>Timematodea</taxon>
        <taxon>Timematoidea</taxon>
        <taxon>Timematidae</taxon>
        <taxon>Timema</taxon>
    </lineage>
</organism>
<comment type="function">
    <text evidence="5">Component of the exocyst complex involved in the docking of exocytic vesicles with fusion sites on the plasma membrane.</text>
</comment>
<keyword evidence="2 5" id="KW-0813">Transport</keyword>
<feature type="compositionally biased region" description="Pro residues" evidence="6">
    <location>
        <begin position="1"/>
        <end position="10"/>
    </location>
</feature>
<dbReference type="GO" id="GO:0006612">
    <property type="term" value="P:protein targeting to membrane"/>
    <property type="evidence" value="ECO:0007669"/>
    <property type="project" value="UniProtKB-UniRule"/>
</dbReference>
<dbReference type="GO" id="GO:0015031">
    <property type="term" value="P:protein transport"/>
    <property type="evidence" value="ECO:0007669"/>
    <property type="project" value="UniProtKB-KW"/>
</dbReference>
<dbReference type="PANTHER" id="PTHR14146">
    <property type="entry name" value="EXOCYST COMPLEX COMPONENT 4"/>
    <property type="match status" value="1"/>
</dbReference>
<feature type="compositionally biased region" description="Basic and acidic residues" evidence="6">
    <location>
        <begin position="94"/>
        <end position="109"/>
    </location>
</feature>
<evidence type="ECO:0000256" key="4">
    <source>
        <dbReference type="ARBA" id="ARBA00022927"/>
    </source>
</evidence>
<dbReference type="InterPro" id="IPR039682">
    <property type="entry name" value="Sec8/EXOC4"/>
</dbReference>
<keyword evidence="3 5" id="KW-0268">Exocytosis</keyword>
<evidence type="ECO:0000259" key="7">
    <source>
        <dbReference type="Pfam" id="PF04048"/>
    </source>
</evidence>
<dbReference type="GO" id="GO:0006893">
    <property type="term" value="P:Golgi to plasma membrane transport"/>
    <property type="evidence" value="ECO:0007669"/>
    <property type="project" value="TreeGrafter"/>
</dbReference>
<feature type="domain" description="Exocyst complex component Sec8 middle helical bundle" evidence="8">
    <location>
        <begin position="438"/>
        <end position="624"/>
    </location>
</feature>
<dbReference type="GO" id="GO:0006904">
    <property type="term" value="P:vesicle docking involved in exocytosis"/>
    <property type="evidence" value="ECO:0007669"/>
    <property type="project" value="InterPro"/>
</dbReference>
<comment type="similarity">
    <text evidence="1 5">Belongs to the SEC8 family.</text>
</comment>
<name>A0A7R9EBR8_9NEOP</name>
<dbReference type="GO" id="GO:0090522">
    <property type="term" value="P:vesicle tethering involved in exocytosis"/>
    <property type="evidence" value="ECO:0007669"/>
    <property type="project" value="UniProtKB-UniRule"/>
</dbReference>
<protein>
    <recommendedName>
        <fullName evidence="5">Exocyst complex component Sec8</fullName>
    </recommendedName>
</protein>
<reference evidence="9" key="1">
    <citation type="submission" date="2020-11" db="EMBL/GenBank/DDBJ databases">
        <authorList>
            <person name="Tran Van P."/>
        </authorList>
    </citation>
    <scope>NUCLEOTIDE SEQUENCE</scope>
</reference>
<accession>A0A7R9EBR8</accession>
<dbReference type="InterPro" id="IPR007191">
    <property type="entry name" value="Sec8_exocyst_N"/>
</dbReference>
<evidence type="ECO:0000313" key="9">
    <source>
        <dbReference type="EMBL" id="CAD7430064.1"/>
    </source>
</evidence>
<proteinExistence type="inferred from homology"/>
<feature type="region of interest" description="Disordered" evidence="6">
    <location>
        <begin position="94"/>
        <end position="113"/>
    </location>
</feature>
<dbReference type="InterPro" id="IPR048630">
    <property type="entry name" value="Sec8_M"/>
</dbReference>
<dbReference type="GO" id="GO:0045202">
    <property type="term" value="C:synapse"/>
    <property type="evidence" value="ECO:0007669"/>
    <property type="project" value="TreeGrafter"/>
</dbReference>
<feature type="domain" description="Exocyst complex component Sec8 N-terminal" evidence="7">
    <location>
        <begin position="227"/>
        <end position="292"/>
    </location>
</feature>
<evidence type="ECO:0000256" key="2">
    <source>
        <dbReference type="ARBA" id="ARBA00022448"/>
    </source>
</evidence>
<dbReference type="GO" id="GO:0007268">
    <property type="term" value="P:chemical synaptic transmission"/>
    <property type="evidence" value="ECO:0007669"/>
    <property type="project" value="TreeGrafter"/>
</dbReference>
<evidence type="ECO:0000256" key="1">
    <source>
        <dbReference type="ARBA" id="ARBA00010470"/>
    </source>
</evidence>
<dbReference type="EMBL" id="OB794326">
    <property type="protein sequence ID" value="CAD7430064.1"/>
    <property type="molecule type" value="Genomic_DNA"/>
</dbReference>
<feature type="compositionally biased region" description="Basic and acidic residues" evidence="6">
    <location>
        <begin position="37"/>
        <end position="53"/>
    </location>
</feature>
<evidence type="ECO:0000256" key="6">
    <source>
        <dbReference type="SAM" id="MobiDB-lite"/>
    </source>
</evidence>
<feature type="compositionally biased region" description="Polar residues" evidence="6">
    <location>
        <begin position="140"/>
        <end position="150"/>
    </location>
</feature>
<dbReference type="Pfam" id="PF20652">
    <property type="entry name" value="Sec8_C"/>
    <property type="match status" value="1"/>
</dbReference>
<feature type="region of interest" description="Disordered" evidence="6">
    <location>
        <begin position="838"/>
        <end position="857"/>
    </location>
</feature>
<dbReference type="PANTHER" id="PTHR14146:SF0">
    <property type="entry name" value="EXOCYST COMPLEX COMPONENT 4"/>
    <property type="match status" value="1"/>
</dbReference>
<dbReference type="Pfam" id="PF04048">
    <property type="entry name" value="Sec8_N"/>
    <property type="match status" value="1"/>
</dbReference>
<evidence type="ECO:0000259" key="8">
    <source>
        <dbReference type="Pfam" id="PF20652"/>
    </source>
</evidence>
<dbReference type="GO" id="GO:0032584">
    <property type="term" value="C:growth cone membrane"/>
    <property type="evidence" value="ECO:0007669"/>
    <property type="project" value="TreeGrafter"/>
</dbReference>
<feature type="compositionally biased region" description="Basic residues" evidence="6">
    <location>
        <begin position="159"/>
        <end position="169"/>
    </location>
</feature>
<gene>
    <name evidence="9" type="ORF">TMSB3V08_LOCUS6833</name>
</gene>
<feature type="region of interest" description="Disordered" evidence="6">
    <location>
        <begin position="1"/>
        <end position="53"/>
    </location>
</feature>
<evidence type="ECO:0000256" key="5">
    <source>
        <dbReference type="RuleBase" id="RU367079"/>
    </source>
</evidence>
<feature type="region of interest" description="Disordered" evidence="6">
    <location>
        <begin position="137"/>
        <end position="173"/>
    </location>
</feature>
<evidence type="ECO:0000256" key="3">
    <source>
        <dbReference type="ARBA" id="ARBA00022483"/>
    </source>
</evidence>
<dbReference type="AlphaFoldDB" id="A0A7R9EBR8"/>
<keyword evidence="4 5" id="KW-0653">Protein transport</keyword>
<dbReference type="GO" id="GO:0000145">
    <property type="term" value="C:exocyst"/>
    <property type="evidence" value="ECO:0007669"/>
    <property type="project" value="UniProtKB-UniRule"/>
</dbReference>
<sequence>MSLVPPPTKPPRGVKHPKETSGLLMSVIRTLSASESNEQRDREKAKLEKEYKRSDQRLDELVSTHDQDLTQVMQVCLEYQYLYTRREDTSFQHEGRGFNEEESSHKDAEISPNALEDDEPFLGFEVNENPMLDIGERQDQGTASTESDMLTQRGPGRPKLMRTGRRGRPPKIYQPAANRADQNLALNNDPPYSKDTGHSLTASSQTMEHINVQSNREDGSLRNAPLFGKLSSRVTASREKIHAVKENLHACKMLLRCKRDELKKLWLEGIEHKHVLHLLEKIDELREVPSQLTGYLAKKHYLHATQQLVSALSLGEGSLEGVEALREVRVELQMKKQQLHTKLMQELSHHLYVQSTQEIVALRRQGSGRDNTLLNSPFQRATELRSSARTPKARRALLDVLSPFPNTLSSRLGLNPAMNPSCVEETLGNLQEDLDATNPEANSEHFIAILIECLALLNKVPDAVEAIKVEMQTELLSIISRTTQQILDMSALPQQPQLAAHHDPAQTQPLARPVLLLELLQTVFEQFRCLAAAHAVALRSFSFVADKYHIDVRLYEMPDVWSKVQAVLQLLLTDYLDIQNTASDSQQAPASFSEPTSDISVFFARRKPQRQKKTPLFKFDYSSHALSINSYLKEQHRDNMGFKYENPLRPQREKLLVCQPDPRNITLIFIPLMKFIEDIERATGCTPGSSCTLNAFLADYVKEVFLGRHHVLVASSIETATKSTDAWRATTNPELMRSLGVNRPLLQSTVTVERCIQDLKELMQALPAYAEHFLTIICNILCNYRETCQAAYRGIVQPDSEDKRICSAAWLKDEDISRFIKSLPNWTDLQAQKIVHQRRRPLRREETTEEESPEDIRQRNMREAEILASNLGEGGINAHEILSDVGQLKGLAQLQESMLAFCCIPGHVGLSGNELVGQAAKEVVHLPHEASLGVMFGVGSYLLGTSSGFQHLLRTGCGPSGTEWFSSSILMFASELPRSIASSPSILVTSEGIPAMPESTVNSLLQLGQEFEELANTCLLVLHLEVRVQCFHYLLPRPNTYNRFAGAGVDSQEPDPKVLELSRVLISIDEAMNSSLQLRKSKYVFEGLGHLIAKILITSAQYLDKIDEPGIQKMCRNIFALQQTLTNITMAREIALDHARHYFELFYLTPEDENFSGGDEIL</sequence>